<evidence type="ECO:0000256" key="3">
    <source>
        <dbReference type="ARBA" id="ARBA00008000"/>
    </source>
</evidence>
<name>A0A1Q2ZUA6_ZYGRO</name>
<dbReference type="InterPro" id="IPR036318">
    <property type="entry name" value="FAD-bd_PCMH-like_sf"/>
</dbReference>
<dbReference type="SUPFAM" id="SSF56176">
    <property type="entry name" value="FAD-binding/transporter-associated domain-like"/>
    <property type="match status" value="1"/>
</dbReference>
<dbReference type="PROSITE" id="PS51387">
    <property type="entry name" value="FAD_PCMH"/>
    <property type="match status" value="1"/>
</dbReference>
<dbReference type="PANTHER" id="PTHR11748">
    <property type="entry name" value="D-LACTATE DEHYDROGENASE"/>
    <property type="match status" value="1"/>
</dbReference>
<dbReference type="OrthoDB" id="7786253at2759"/>
<evidence type="ECO:0000256" key="9">
    <source>
        <dbReference type="ARBA" id="ARBA00038897"/>
    </source>
</evidence>
<dbReference type="Gene3D" id="3.30.70.2740">
    <property type="match status" value="1"/>
</dbReference>
<comment type="subcellular location">
    <subcellularLocation>
        <location evidence="2">Mitochondrion</location>
    </subcellularLocation>
</comment>
<dbReference type="Pfam" id="PF02913">
    <property type="entry name" value="FAD-oxidase_C"/>
    <property type="match status" value="1"/>
</dbReference>
<dbReference type="GO" id="GO:0008720">
    <property type="term" value="F:D-lactate dehydrogenase (NAD+) activity"/>
    <property type="evidence" value="ECO:0007669"/>
    <property type="project" value="TreeGrafter"/>
</dbReference>
<dbReference type="InterPro" id="IPR016171">
    <property type="entry name" value="Vanillyl_alc_oxidase_C-sub2"/>
</dbReference>
<dbReference type="InterPro" id="IPR016164">
    <property type="entry name" value="FAD-linked_Oxase-like_C"/>
</dbReference>
<evidence type="ECO:0000256" key="10">
    <source>
        <dbReference type="ARBA" id="ARBA00051436"/>
    </source>
</evidence>
<feature type="domain" description="FAD-binding PCMH-type" evidence="14">
    <location>
        <begin position="127"/>
        <end position="307"/>
    </location>
</feature>
<dbReference type="InterPro" id="IPR004113">
    <property type="entry name" value="FAD-bd_oxidored_4_C"/>
</dbReference>
<sequence>MFKSSLRKCCRSFRFHRSYSSYDRPSFQLTGKNKKSLETGLKYVLAGGIGYAIADTFEHNRRDRGLGKSVLPLDDLDSPQYCEPGKLPGVINQIKAVVGNDPDNFTQSKTELDSHSDTSFNTHHATPEERPAIVIFPKSTEEVSQIVSICHDNKVPVVPFSGGTSLEGHFLPTRRSDTVVLDFSKYMNKVLKLNKTDLDVEVEAGVPWEDLNDMLGEEGLLFGCDPGPGAQIGGCVANSCSGTNAYRYGTMKENVVNLTVVLPDGTVVKTRRRPRKSSAGYNLNGLFTGNEGTLGIVTKATVKCHVKPKFQTVAVVSFDAVENAAACSSSFTQQGIQLDAIELLDDNMMKVINSQAATFRTDWKEQPTLFLKIGGRNERIIQELVHEVENIAKTYGSTGFEFAKDDDEKMLLWEARKFALWSVIDAGKSIKGQGSNVWTTDVALPISNFARVIMETKEEMNSSPLVNATVGHAGDGNFHAFLIYKDDEERKICEKIVANMVRRAIDADGTCTGEHGVGIGKRQYVLEELGQEPVDLMRRIKLAIDPHRIMNPDKIFKIDPHDNNDNHP</sequence>
<evidence type="ECO:0000256" key="12">
    <source>
        <dbReference type="ARBA" id="ARBA00083446"/>
    </source>
</evidence>
<evidence type="ECO:0000256" key="1">
    <source>
        <dbReference type="ARBA" id="ARBA00001974"/>
    </source>
</evidence>
<dbReference type="GO" id="GO:0071949">
    <property type="term" value="F:FAD binding"/>
    <property type="evidence" value="ECO:0007669"/>
    <property type="project" value="InterPro"/>
</dbReference>
<protein>
    <recommendedName>
        <fullName evidence="9">D-lactate dehydrogenase (cytochrome)</fullName>
        <ecNumber evidence="9">1.1.2.4</ecNumber>
    </recommendedName>
    <alternativeName>
        <fullName evidence="12">D-lactate ferricytochrome C oxidoreductase</fullName>
    </alternativeName>
</protein>
<dbReference type="eggNOG" id="KOG1231">
    <property type="taxonomic scope" value="Eukaryota"/>
</dbReference>
<dbReference type="InterPro" id="IPR006094">
    <property type="entry name" value="Oxid_FAD_bind_N"/>
</dbReference>
<keyword evidence="6" id="KW-0809">Transit peptide</keyword>
<dbReference type="FunFam" id="1.10.45.10:FF:000001">
    <property type="entry name" value="D-lactate dehydrogenase mitochondrial"/>
    <property type="match status" value="1"/>
</dbReference>
<dbReference type="PANTHER" id="PTHR11748:SF111">
    <property type="entry name" value="D-LACTATE DEHYDROGENASE, MITOCHONDRIAL-RELATED"/>
    <property type="match status" value="1"/>
</dbReference>
<comment type="catalytic activity">
    <reaction evidence="10">
        <text>(R)-lactate + 2 Fe(III)-[cytochrome c] = 2 Fe(II)-[cytochrome c] + pyruvate + 2 H(+)</text>
        <dbReference type="Rhea" id="RHEA:13521"/>
        <dbReference type="Rhea" id="RHEA-COMP:10350"/>
        <dbReference type="Rhea" id="RHEA-COMP:14399"/>
        <dbReference type="ChEBI" id="CHEBI:15361"/>
        <dbReference type="ChEBI" id="CHEBI:15378"/>
        <dbReference type="ChEBI" id="CHEBI:16004"/>
        <dbReference type="ChEBI" id="CHEBI:29033"/>
        <dbReference type="ChEBI" id="CHEBI:29034"/>
        <dbReference type="EC" id="1.1.2.4"/>
    </reaction>
</comment>
<dbReference type="OMA" id="GQGFEWA"/>
<dbReference type="Gene3D" id="1.10.45.10">
    <property type="entry name" value="Vanillyl-alcohol Oxidase, Chain A, domain 4"/>
    <property type="match status" value="1"/>
</dbReference>
<accession>A0A1Q2ZUA6</accession>
<dbReference type="EMBL" id="BDGX01000005">
    <property type="protein sequence ID" value="GAV47106.1"/>
    <property type="molecule type" value="Genomic_DNA"/>
</dbReference>
<dbReference type="FunFam" id="3.30.70.2740:FF:000001">
    <property type="entry name" value="D-lactate dehydrogenase mitochondrial"/>
    <property type="match status" value="1"/>
</dbReference>
<evidence type="ECO:0000313" key="16">
    <source>
        <dbReference type="Proteomes" id="UP000187013"/>
    </source>
</evidence>
<comment type="caution">
    <text evidence="15">The sequence shown here is derived from an EMBL/GenBank/DDBJ whole genome shotgun (WGS) entry which is preliminary data.</text>
</comment>
<dbReference type="GO" id="GO:0005743">
    <property type="term" value="C:mitochondrial inner membrane"/>
    <property type="evidence" value="ECO:0007669"/>
    <property type="project" value="EnsemblFungi"/>
</dbReference>
<gene>
    <name evidence="15" type="ORF">ZYGR_0E01210</name>
</gene>
<keyword evidence="4" id="KW-0285">Flavoprotein</keyword>
<evidence type="ECO:0000313" key="15">
    <source>
        <dbReference type="EMBL" id="GAV47106.1"/>
    </source>
</evidence>
<comment type="cofactor">
    <cofactor evidence="1">
        <name>FAD</name>
        <dbReference type="ChEBI" id="CHEBI:57692"/>
    </cofactor>
</comment>
<evidence type="ECO:0000256" key="5">
    <source>
        <dbReference type="ARBA" id="ARBA00022827"/>
    </source>
</evidence>
<dbReference type="GO" id="GO:0004458">
    <property type="term" value="F:D-lactate dehydrogenase (cytochrome) activity"/>
    <property type="evidence" value="ECO:0007669"/>
    <property type="project" value="UniProtKB-EC"/>
</dbReference>
<keyword evidence="5" id="KW-0274">FAD</keyword>
<evidence type="ECO:0000256" key="4">
    <source>
        <dbReference type="ARBA" id="ARBA00022630"/>
    </source>
</evidence>
<evidence type="ECO:0000256" key="13">
    <source>
        <dbReference type="SAM" id="MobiDB-lite"/>
    </source>
</evidence>
<dbReference type="Gene3D" id="3.30.465.10">
    <property type="match status" value="1"/>
</dbReference>
<organism evidence="15 16">
    <name type="scientific">Zygosaccharomyces rouxii</name>
    <dbReference type="NCBI Taxonomy" id="4956"/>
    <lineage>
        <taxon>Eukaryota</taxon>
        <taxon>Fungi</taxon>
        <taxon>Dikarya</taxon>
        <taxon>Ascomycota</taxon>
        <taxon>Saccharomycotina</taxon>
        <taxon>Saccharomycetes</taxon>
        <taxon>Saccharomycetales</taxon>
        <taxon>Saccharomycetaceae</taxon>
        <taxon>Zygosaccharomyces</taxon>
    </lineage>
</organism>
<evidence type="ECO:0000259" key="14">
    <source>
        <dbReference type="PROSITE" id="PS51387"/>
    </source>
</evidence>
<reference evidence="15 16" key="1">
    <citation type="submission" date="2016-08" db="EMBL/GenBank/DDBJ databases">
        <title>Draft genome sequence of allopolyploid Zygosaccharomyces rouxii.</title>
        <authorList>
            <person name="Watanabe J."/>
            <person name="Uehara K."/>
            <person name="Mogi Y."/>
            <person name="Tsukioka Y."/>
        </authorList>
    </citation>
    <scope>NUCLEOTIDE SEQUENCE [LARGE SCALE GENOMIC DNA]</scope>
    <source>
        <strain evidence="15 16">NBRC 110957</strain>
    </source>
</reference>
<dbReference type="SUPFAM" id="SSF55103">
    <property type="entry name" value="FAD-linked oxidases, C-terminal domain"/>
    <property type="match status" value="1"/>
</dbReference>
<evidence type="ECO:0000256" key="8">
    <source>
        <dbReference type="ARBA" id="ARBA00023128"/>
    </source>
</evidence>
<proteinExistence type="inferred from homology"/>
<evidence type="ECO:0000256" key="7">
    <source>
        <dbReference type="ARBA" id="ARBA00023002"/>
    </source>
</evidence>
<dbReference type="GO" id="GO:1903457">
    <property type="term" value="P:lactate catabolic process"/>
    <property type="evidence" value="ECO:0007669"/>
    <property type="project" value="EnsemblFungi"/>
</dbReference>
<dbReference type="InterPro" id="IPR016169">
    <property type="entry name" value="FAD-bd_PCMH_sub2"/>
</dbReference>
<evidence type="ECO:0000256" key="2">
    <source>
        <dbReference type="ARBA" id="ARBA00004173"/>
    </source>
</evidence>
<comment type="function">
    <text evidence="11">Catalyzes the stereospecific oxidation of D-lactate to pyruvate.</text>
</comment>
<feature type="region of interest" description="Disordered" evidence="13">
    <location>
        <begin position="103"/>
        <end position="126"/>
    </location>
</feature>
<evidence type="ECO:0000256" key="6">
    <source>
        <dbReference type="ARBA" id="ARBA00022946"/>
    </source>
</evidence>
<evidence type="ECO:0000256" key="11">
    <source>
        <dbReference type="ARBA" id="ARBA00055809"/>
    </source>
</evidence>
<dbReference type="AlphaFoldDB" id="A0A1Q2ZUA6"/>
<comment type="similarity">
    <text evidence="3">Belongs to the FAD-binding oxidoreductase/transferase type 4 family.</text>
</comment>
<dbReference type="Proteomes" id="UP000187013">
    <property type="component" value="Unassembled WGS sequence"/>
</dbReference>
<dbReference type="FunFam" id="3.30.465.10:FF:000038">
    <property type="entry name" value="D-lactate dehydrogenase"/>
    <property type="match status" value="1"/>
</dbReference>
<dbReference type="Pfam" id="PF01565">
    <property type="entry name" value="FAD_binding_4"/>
    <property type="match status" value="1"/>
</dbReference>
<keyword evidence="8" id="KW-0496">Mitochondrion</keyword>
<dbReference type="EC" id="1.1.2.4" evidence="9"/>
<keyword evidence="7" id="KW-0560">Oxidoreductase</keyword>
<dbReference type="InterPro" id="IPR016166">
    <property type="entry name" value="FAD-bd_PCMH"/>
</dbReference>